<name>A0A1S7NZS6_9HYPH</name>
<dbReference type="STRING" id="1183432.AGR3A_Cc190008"/>
<proteinExistence type="predicted"/>
<dbReference type="PANTHER" id="PTHR35894">
    <property type="entry name" value="GENERAL SECRETION PATHWAY PROTEIN A-RELATED"/>
    <property type="match status" value="1"/>
</dbReference>
<dbReference type="InterPro" id="IPR027417">
    <property type="entry name" value="P-loop_NTPase"/>
</dbReference>
<dbReference type="AlphaFoldDB" id="A0A1S7NZS6"/>
<protein>
    <submittedName>
        <fullName evidence="1">Uncharacterized protein</fullName>
    </submittedName>
</protein>
<organism evidence="1 2">
    <name type="scientific">Agrobacterium tomkonis CFBP 6623</name>
    <dbReference type="NCBI Taxonomy" id="1183432"/>
    <lineage>
        <taxon>Bacteria</taxon>
        <taxon>Pseudomonadati</taxon>
        <taxon>Pseudomonadota</taxon>
        <taxon>Alphaproteobacteria</taxon>
        <taxon>Hyphomicrobiales</taxon>
        <taxon>Rhizobiaceae</taxon>
        <taxon>Rhizobium/Agrobacterium group</taxon>
        <taxon>Agrobacterium</taxon>
        <taxon>Agrobacterium tumefaciens complex</taxon>
    </lineage>
</organism>
<dbReference type="GO" id="GO:0016887">
    <property type="term" value="F:ATP hydrolysis activity"/>
    <property type="evidence" value="ECO:0007669"/>
    <property type="project" value="InterPro"/>
</dbReference>
<evidence type="ECO:0000313" key="1">
    <source>
        <dbReference type="EMBL" id="CUX13922.1"/>
    </source>
</evidence>
<dbReference type="SUPFAM" id="SSF52540">
    <property type="entry name" value="P-loop containing nucleoside triphosphate hydrolases"/>
    <property type="match status" value="1"/>
</dbReference>
<gene>
    <name evidence="1" type="ORF">AGR3A_Cc190008</name>
</gene>
<evidence type="ECO:0000313" key="2">
    <source>
        <dbReference type="Proteomes" id="UP000191988"/>
    </source>
</evidence>
<dbReference type="EMBL" id="FBWK01000011">
    <property type="protein sequence ID" value="CUX13922.1"/>
    <property type="molecule type" value="Genomic_DNA"/>
</dbReference>
<reference evidence="2" key="1">
    <citation type="submission" date="2016-01" db="EMBL/GenBank/DDBJ databases">
        <authorList>
            <person name="Regsiter A."/>
            <person name="william w."/>
        </authorList>
    </citation>
    <scope>NUCLEOTIDE SEQUENCE [LARGE SCALE GENOMIC DNA]</scope>
    <source>
        <strain evidence="2">CFBP 6623</strain>
    </source>
</reference>
<dbReference type="Gene3D" id="3.40.50.300">
    <property type="entry name" value="P-loop containing nucleotide triphosphate hydrolases"/>
    <property type="match status" value="1"/>
</dbReference>
<dbReference type="PANTHER" id="PTHR35894:SF7">
    <property type="entry name" value="GENERAL SECRETION PATHWAY PROTEIN A-RELATED"/>
    <property type="match status" value="1"/>
</dbReference>
<dbReference type="RefSeq" id="WP_080842003.1">
    <property type="nucleotide sequence ID" value="NZ_LT009723.1"/>
</dbReference>
<dbReference type="Pfam" id="PF05621">
    <property type="entry name" value="TniB"/>
    <property type="match status" value="1"/>
</dbReference>
<dbReference type="InterPro" id="IPR052026">
    <property type="entry name" value="ExeA_AAA_ATPase_DNA-bind"/>
</dbReference>
<dbReference type="InterPro" id="IPR008868">
    <property type="entry name" value="TniB"/>
</dbReference>
<keyword evidence="2" id="KW-1185">Reference proteome</keyword>
<dbReference type="Proteomes" id="UP000191988">
    <property type="component" value="Unassembled WGS sequence"/>
</dbReference>
<sequence length="329" mass="36347">MENATNVIAFDAITDKKAEVYSGYIEHARDTRLGTMLRDLVENVEACRRGVGSRRRALFLIGASGSGKSFALRHHFSRIPEFQPWKNEFGETVRPLLSIEAPKPCTTKDFAMAILDAIGVPSKAKMTEGQLFATVKAQLRERGIIYLHVDEAQHLLRHSSSRAILDLQDRLKSLMQIEDWPLHTIYSGMPELAELLTGDQQLANRSMVMRFIPLSLPGDKASITQVLADIVEGKCGLNLTDELRTDDFLGRLCAANSGCYGKIIEAVQAACFLVMHKGKGTVDRRAFAHNYQRDSGCLPSDNVFTAARWSEIDPGNALADLATAGKGRK</sequence>
<accession>A0A1S7NZS6</accession>